<dbReference type="PANTHER" id="PTHR43823">
    <property type="entry name" value="SPORULATION PROTEIN YKVU"/>
    <property type="match status" value="1"/>
</dbReference>
<feature type="transmembrane region" description="Helical" evidence="10">
    <location>
        <begin position="143"/>
        <end position="160"/>
    </location>
</feature>
<keyword evidence="5" id="KW-1003">Cell membrane</keyword>
<gene>
    <name evidence="11" type="ORF">K8W02_08870</name>
</gene>
<organism evidence="11 12">
    <name type="scientific">Mediterranea massiliensis</name>
    <dbReference type="NCBI Taxonomy" id="1841865"/>
    <lineage>
        <taxon>Bacteria</taxon>
        <taxon>Pseudomonadati</taxon>
        <taxon>Bacteroidota</taxon>
        <taxon>Bacteroidia</taxon>
        <taxon>Bacteroidales</taxon>
        <taxon>Bacteroidaceae</taxon>
        <taxon>Mediterranea</taxon>
    </lineage>
</organism>
<feature type="transmembrane region" description="Helical" evidence="10">
    <location>
        <begin position="172"/>
        <end position="193"/>
    </location>
</feature>
<feature type="transmembrane region" description="Helical" evidence="10">
    <location>
        <begin position="199"/>
        <end position="221"/>
    </location>
</feature>
<keyword evidence="7 10" id="KW-1133">Transmembrane helix</keyword>
<dbReference type="GO" id="GO:0046677">
    <property type="term" value="P:response to antibiotic"/>
    <property type="evidence" value="ECO:0007669"/>
    <property type="project" value="UniProtKB-KW"/>
</dbReference>
<feature type="transmembrane region" description="Helical" evidence="10">
    <location>
        <begin position="428"/>
        <end position="446"/>
    </location>
</feature>
<sequence length="460" mass="49762">MLIHHHTAKENYEQLTTAPIPGVITRLAIPTIISMLVTAFYNMADTYFVGKINTQSTAAVGIVFSLMSIIQATGFFFGHGSGNFISRRLGARDVDSAEKMAATGFFMAFFMGCLLAVLGLIFLTPLSVMLGSTPTILPYTERYLGIILIGTPFMASSLVLNNQMRFQGNAAYAMVGIVSGAVLNVLLDPLFIFVCDMGVAGAALATVISQFCSFVLLLFMARKGGNIAIRYRNFTPTWSFIKEIIGGGTPSLARQGLASLSTILLNVAAGAYGDAAIAGMSIVSRIGMFINSFLIGFGQGFQPMCGFCYGAGLYARVRQGFWFCVRIGFVFLLVCAVLGFGYAEEIVELFRKGDPAVVSTGAAALRWQLVTYPLGAFIIISNMMLQTIRKSVRATILSSARQGLFFIPLIFVLPSLFGLQGVEMCQAVSDMCTFLLAIPLTFSVLFEMKRQETLQPSSKK</sequence>
<evidence type="ECO:0000256" key="8">
    <source>
        <dbReference type="ARBA" id="ARBA00023136"/>
    </source>
</evidence>
<evidence type="ECO:0000256" key="2">
    <source>
        <dbReference type="ARBA" id="ARBA00008417"/>
    </source>
</evidence>
<dbReference type="Proteomes" id="UP000717835">
    <property type="component" value="Unassembled WGS sequence"/>
</dbReference>
<dbReference type="AlphaFoldDB" id="A0A921HY23"/>
<feature type="transmembrane region" description="Helical" evidence="10">
    <location>
        <begin position="289"/>
        <end position="309"/>
    </location>
</feature>
<evidence type="ECO:0000313" key="12">
    <source>
        <dbReference type="Proteomes" id="UP000717835"/>
    </source>
</evidence>
<keyword evidence="4" id="KW-0813">Transport</keyword>
<keyword evidence="8 10" id="KW-0472">Membrane</keyword>
<dbReference type="InterPro" id="IPR048279">
    <property type="entry name" value="MdtK-like"/>
</dbReference>
<evidence type="ECO:0000256" key="6">
    <source>
        <dbReference type="ARBA" id="ARBA00022692"/>
    </source>
</evidence>
<feature type="transmembrane region" description="Helical" evidence="10">
    <location>
        <begin position="263"/>
        <end position="283"/>
    </location>
</feature>
<comment type="caution">
    <text evidence="11">The sequence shown here is derived from an EMBL/GenBank/DDBJ whole genome shotgun (WGS) entry which is preliminary data.</text>
</comment>
<feature type="transmembrane region" description="Helical" evidence="10">
    <location>
        <begin position="23"/>
        <end position="44"/>
    </location>
</feature>
<protein>
    <recommendedName>
        <fullName evidence="3">Multidrug export protein MepA</fullName>
    </recommendedName>
</protein>
<feature type="transmembrane region" description="Helical" evidence="10">
    <location>
        <begin position="100"/>
        <end position="123"/>
    </location>
</feature>
<name>A0A921HY23_9BACT</name>
<evidence type="ECO:0000256" key="5">
    <source>
        <dbReference type="ARBA" id="ARBA00022475"/>
    </source>
</evidence>
<dbReference type="GO" id="GO:0005886">
    <property type="term" value="C:plasma membrane"/>
    <property type="evidence" value="ECO:0007669"/>
    <property type="project" value="UniProtKB-SubCell"/>
</dbReference>
<comment type="subcellular location">
    <subcellularLocation>
        <location evidence="1">Cell membrane</location>
        <topology evidence="1">Multi-pass membrane protein</topology>
    </subcellularLocation>
</comment>
<dbReference type="PANTHER" id="PTHR43823:SF3">
    <property type="entry name" value="MULTIDRUG EXPORT PROTEIN MEPA"/>
    <property type="match status" value="1"/>
</dbReference>
<dbReference type="GO" id="GO:0042910">
    <property type="term" value="F:xenobiotic transmembrane transporter activity"/>
    <property type="evidence" value="ECO:0007669"/>
    <property type="project" value="InterPro"/>
</dbReference>
<reference evidence="11" key="2">
    <citation type="submission" date="2021-09" db="EMBL/GenBank/DDBJ databases">
        <authorList>
            <person name="Gilroy R."/>
        </authorList>
    </citation>
    <scope>NUCLEOTIDE SEQUENCE</scope>
    <source>
        <strain evidence="11">CHK55-1828</strain>
    </source>
</reference>
<dbReference type="Pfam" id="PF01554">
    <property type="entry name" value="MatE"/>
    <property type="match status" value="2"/>
</dbReference>
<dbReference type="EMBL" id="DYVX01000072">
    <property type="protein sequence ID" value="HJF92480.1"/>
    <property type="molecule type" value="Genomic_DNA"/>
</dbReference>
<evidence type="ECO:0000256" key="10">
    <source>
        <dbReference type="SAM" id="Phobius"/>
    </source>
</evidence>
<proteinExistence type="inferred from homology"/>
<dbReference type="OrthoDB" id="9811110at2"/>
<dbReference type="NCBIfam" id="TIGR00797">
    <property type="entry name" value="matE"/>
    <property type="match status" value="1"/>
</dbReference>
<accession>A0A921HY23</accession>
<dbReference type="PIRSF" id="PIRSF006603">
    <property type="entry name" value="DinF"/>
    <property type="match status" value="1"/>
</dbReference>
<feature type="transmembrane region" description="Helical" evidence="10">
    <location>
        <begin position="321"/>
        <end position="343"/>
    </location>
</feature>
<feature type="transmembrane region" description="Helical" evidence="10">
    <location>
        <begin position="404"/>
        <end position="422"/>
    </location>
</feature>
<dbReference type="InterPro" id="IPR051327">
    <property type="entry name" value="MATE_MepA_subfamily"/>
</dbReference>
<keyword evidence="6 10" id="KW-0812">Transmembrane</keyword>
<evidence type="ECO:0000256" key="3">
    <source>
        <dbReference type="ARBA" id="ARBA00022106"/>
    </source>
</evidence>
<evidence type="ECO:0000256" key="4">
    <source>
        <dbReference type="ARBA" id="ARBA00022448"/>
    </source>
</evidence>
<dbReference type="GO" id="GO:0015297">
    <property type="term" value="F:antiporter activity"/>
    <property type="evidence" value="ECO:0007669"/>
    <property type="project" value="InterPro"/>
</dbReference>
<dbReference type="InterPro" id="IPR045070">
    <property type="entry name" value="MATE_MepA-like"/>
</dbReference>
<comment type="similarity">
    <text evidence="2">Belongs to the multi antimicrobial extrusion (MATE) (TC 2.A.66.1) family. MepA subfamily.</text>
</comment>
<evidence type="ECO:0000313" key="11">
    <source>
        <dbReference type="EMBL" id="HJF92480.1"/>
    </source>
</evidence>
<reference evidence="11" key="1">
    <citation type="journal article" date="2021" name="PeerJ">
        <title>Extensive microbial diversity within the chicken gut microbiome revealed by metagenomics and culture.</title>
        <authorList>
            <person name="Gilroy R."/>
            <person name="Ravi A."/>
            <person name="Getino M."/>
            <person name="Pursley I."/>
            <person name="Horton D.L."/>
            <person name="Alikhan N.F."/>
            <person name="Baker D."/>
            <person name="Gharbi K."/>
            <person name="Hall N."/>
            <person name="Watson M."/>
            <person name="Adriaenssens E.M."/>
            <person name="Foster-Nyarko E."/>
            <person name="Jarju S."/>
            <person name="Secka A."/>
            <person name="Antonio M."/>
            <person name="Oren A."/>
            <person name="Chaudhuri R.R."/>
            <person name="La Ragione R."/>
            <person name="Hildebrand F."/>
            <person name="Pallen M.J."/>
        </authorList>
    </citation>
    <scope>NUCLEOTIDE SEQUENCE</scope>
    <source>
        <strain evidence="11">CHK55-1828</strain>
    </source>
</reference>
<dbReference type="RefSeq" id="WP_072545142.1">
    <property type="nucleotide sequence ID" value="NZ_DYVX01000072.1"/>
</dbReference>
<feature type="transmembrane region" description="Helical" evidence="10">
    <location>
        <begin position="56"/>
        <end position="79"/>
    </location>
</feature>
<evidence type="ECO:0000256" key="9">
    <source>
        <dbReference type="ARBA" id="ARBA00023251"/>
    </source>
</evidence>
<feature type="transmembrane region" description="Helical" evidence="10">
    <location>
        <begin position="363"/>
        <end position="383"/>
    </location>
</feature>
<keyword evidence="9" id="KW-0046">Antibiotic resistance</keyword>
<evidence type="ECO:0000256" key="7">
    <source>
        <dbReference type="ARBA" id="ARBA00022989"/>
    </source>
</evidence>
<dbReference type="CDD" id="cd13143">
    <property type="entry name" value="MATE_MepA_like"/>
    <property type="match status" value="1"/>
</dbReference>
<evidence type="ECO:0000256" key="1">
    <source>
        <dbReference type="ARBA" id="ARBA00004651"/>
    </source>
</evidence>
<dbReference type="InterPro" id="IPR002528">
    <property type="entry name" value="MATE_fam"/>
</dbReference>